<accession>A0A1V4HXF0</accession>
<dbReference type="Gene3D" id="2.40.50.320">
    <property type="entry name" value="Copper binding periplasmic protein CusF"/>
    <property type="match status" value="1"/>
</dbReference>
<sequence>MTLHLERVEAFFPGDHPVAGVPHTQLLLVQAQEPSNGFYRGVGVVTAINPATGSLTINHQKIEGLMPAMEMLFQVDPRTLSDHVKPGDKVEFQLEGKTYTIRDIKVIEPAK</sequence>
<name>A0A1V4HXF0_NITVU</name>
<keyword evidence="2" id="KW-1185">Reference proteome</keyword>
<dbReference type="Pfam" id="PF11604">
    <property type="entry name" value="CusF_Ec"/>
    <property type="match status" value="1"/>
</dbReference>
<dbReference type="Proteomes" id="UP000189940">
    <property type="component" value="Unassembled WGS sequence"/>
</dbReference>
<dbReference type="RefSeq" id="WP_079447146.1">
    <property type="nucleotide sequence ID" value="NZ_MWPQ01000042.1"/>
</dbReference>
<organism evidence="1 2">
    <name type="scientific">Nitrobacter vulgaris</name>
    <dbReference type="NCBI Taxonomy" id="29421"/>
    <lineage>
        <taxon>Bacteria</taxon>
        <taxon>Pseudomonadati</taxon>
        <taxon>Pseudomonadota</taxon>
        <taxon>Alphaproteobacteria</taxon>
        <taxon>Hyphomicrobiales</taxon>
        <taxon>Nitrobacteraceae</taxon>
        <taxon>Nitrobacter</taxon>
    </lineage>
</organism>
<gene>
    <name evidence="1" type="ORF">B2M20_11340</name>
</gene>
<dbReference type="EMBL" id="MWPQ01000042">
    <property type="protein sequence ID" value="OPH82648.1"/>
    <property type="molecule type" value="Genomic_DNA"/>
</dbReference>
<dbReference type="STRING" id="29421.B2M20_11340"/>
<proteinExistence type="predicted"/>
<reference evidence="1 2" key="1">
    <citation type="submission" date="2017-02" db="EMBL/GenBank/DDBJ databases">
        <title>Genome sequence of the nitrite-oxidizing bacterium Nitrobacter vulgaris strain Ab1.</title>
        <authorList>
            <person name="Mellbye B.L."/>
            <person name="Davis E.W."/>
            <person name="Spieck E."/>
            <person name="Chang J.H."/>
            <person name="Bottomley P.J."/>
            <person name="Sayavedra-Soto L.A."/>
        </authorList>
    </citation>
    <scope>NUCLEOTIDE SEQUENCE [LARGE SCALE GENOMIC DNA]</scope>
    <source>
        <strain evidence="1 2">Ab1</strain>
    </source>
</reference>
<comment type="caution">
    <text evidence="1">The sequence shown here is derived from an EMBL/GenBank/DDBJ whole genome shotgun (WGS) entry which is preliminary data.</text>
</comment>
<evidence type="ECO:0008006" key="3">
    <source>
        <dbReference type="Google" id="ProtNLM"/>
    </source>
</evidence>
<evidence type="ECO:0000313" key="2">
    <source>
        <dbReference type="Proteomes" id="UP000189940"/>
    </source>
</evidence>
<dbReference type="InterPro" id="IPR042230">
    <property type="entry name" value="CusF_sf"/>
</dbReference>
<dbReference type="AlphaFoldDB" id="A0A1V4HXF0"/>
<evidence type="ECO:0000313" key="1">
    <source>
        <dbReference type="EMBL" id="OPH82648.1"/>
    </source>
</evidence>
<dbReference type="OrthoDB" id="7371803at2"/>
<dbReference type="InterPro" id="IPR021647">
    <property type="entry name" value="CusF_Ec"/>
</dbReference>
<protein>
    <recommendedName>
        <fullName evidence="3">Copper-binding protein</fullName>
    </recommendedName>
</protein>